<evidence type="ECO:0000313" key="2">
    <source>
        <dbReference type="Proteomes" id="UP001604277"/>
    </source>
</evidence>
<proteinExistence type="predicted"/>
<dbReference type="AlphaFoldDB" id="A0ABD1VFX9"/>
<name>A0ABD1VFX9_9LAMI</name>
<organism evidence="1 2">
    <name type="scientific">Forsythia ovata</name>
    <dbReference type="NCBI Taxonomy" id="205694"/>
    <lineage>
        <taxon>Eukaryota</taxon>
        <taxon>Viridiplantae</taxon>
        <taxon>Streptophyta</taxon>
        <taxon>Embryophyta</taxon>
        <taxon>Tracheophyta</taxon>
        <taxon>Spermatophyta</taxon>
        <taxon>Magnoliopsida</taxon>
        <taxon>eudicotyledons</taxon>
        <taxon>Gunneridae</taxon>
        <taxon>Pentapetalae</taxon>
        <taxon>asterids</taxon>
        <taxon>lamiids</taxon>
        <taxon>Lamiales</taxon>
        <taxon>Oleaceae</taxon>
        <taxon>Forsythieae</taxon>
        <taxon>Forsythia</taxon>
    </lineage>
</organism>
<dbReference type="PANTHER" id="PTHR11011:SF105">
    <property type="entry name" value="FATTY ACYL-COA REDUCTASE"/>
    <property type="match status" value="1"/>
</dbReference>
<comment type="caution">
    <text evidence="1">The sequence shown here is derived from an EMBL/GenBank/DDBJ whole genome shotgun (WGS) entry which is preliminary data.</text>
</comment>
<reference evidence="2" key="1">
    <citation type="submission" date="2024-07" db="EMBL/GenBank/DDBJ databases">
        <title>Two chromosome-level genome assemblies of Korean endemic species Abeliophyllum distichum and Forsythia ovata (Oleaceae).</title>
        <authorList>
            <person name="Jang H."/>
        </authorList>
    </citation>
    <scope>NUCLEOTIDE SEQUENCE [LARGE SCALE GENOMIC DNA]</scope>
</reference>
<dbReference type="EMBL" id="JBFOLJ010000005">
    <property type="protein sequence ID" value="KAL2536136.1"/>
    <property type="molecule type" value="Genomic_DNA"/>
</dbReference>
<sequence>MVVNSMVVAMAVHSNQPSHRLIYHIGSSRTNPLKYARMRLLMYSFLTKNPLLDTKGKPIRVEQVKILETVASFHRYIAIRYLPFIKTLVLVNILLCNHFESLYVSAKSKINYVVRLAELYKPYLFFQGMKILLSEEVNRGSGSRI</sequence>
<protein>
    <submittedName>
        <fullName evidence="1">Fatty acyl-CoA reductase 3</fullName>
    </submittedName>
</protein>
<dbReference type="Proteomes" id="UP001604277">
    <property type="component" value="Unassembled WGS sequence"/>
</dbReference>
<evidence type="ECO:0000313" key="1">
    <source>
        <dbReference type="EMBL" id="KAL2536136.1"/>
    </source>
</evidence>
<keyword evidence="2" id="KW-1185">Reference proteome</keyword>
<accession>A0ABD1VFX9</accession>
<dbReference type="InterPro" id="IPR026055">
    <property type="entry name" value="FAR"/>
</dbReference>
<gene>
    <name evidence="1" type="ORF">Fot_17527</name>
</gene>
<dbReference type="PANTHER" id="PTHR11011">
    <property type="entry name" value="MALE STERILITY PROTEIN 2-RELATED"/>
    <property type="match status" value="1"/>
</dbReference>